<evidence type="ECO:0000256" key="10">
    <source>
        <dbReference type="ARBA" id="ARBA00022922"/>
    </source>
</evidence>
<evidence type="ECO:0000256" key="9">
    <source>
        <dbReference type="ARBA" id="ARBA00022840"/>
    </source>
</evidence>
<comment type="caution">
    <text evidence="12">The sequence shown here is derived from an EMBL/GenBank/DDBJ whole genome shotgun (WGS) entry which is preliminary data.</text>
</comment>
<organism evidence="12 13">
    <name type="scientific">Ensete ventricosum</name>
    <name type="common">Abyssinian banana</name>
    <name type="synonym">Musa ensete</name>
    <dbReference type="NCBI Taxonomy" id="4639"/>
    <lineage>
        <taxon>Eukaryota</taxon>
        <taxon>Viridiplantae</taxon>
        <taxon>Streptophyta</taxon>
        <taxon>Embryophyta</taxon>
        <taxon>Tracheophyta</taxon>
        <taxon>Spermatophyta</taxon>
        <taxon>Magnoliopsida</taxon>
        <taxon>Liliopsida</taxon>
        <taxon>Zingiberales</taxon>
        <taxon>Musaceae</taxon>
        <taxon>Ensete</taxon>
    </lineage>
</organism>
<dbReference type="PROSITE" id="PS00808">
    <property type="entry name" value="ADP_GLC_PYROPHOSPH_1"/>
    <property type="match status" value="1"/>
</dbReference>
<dbReference type="SUPFAM" id="SSF53448">
    <property type="entry name" value="Nucleotide-diphospho-sugar transferases"/>
    <property type="match status" value="1"/>
</dbReference>
<keyword evidence="7" id="KW-0548">Nucleotidyltransferase</keyword>
<keyword evidence="8" id="KW-0547">Nucleotide-binding</keyword>
<evidence type="ECO:0000259" key="11">
    <source>
        <dbReference type="Pfam" id="PF00483"/>
    </source>
</evidence>
<dbReference type="GO" id="GO:0019252">
    <property type="term" value="P:starch biosynthetic process"/>
    <property type="evidence" value="ECO:0007669"/>
    <property type="project" value="UniProtKB-UniPathway"/>
</dbReference>
<dbReference type="PROSITE" id="PS00809">
    <property type="entry name" value="ADP_GLC_PYROPHOSPH_2"/>
    <property type="match status" value="1"/>
</dbReference>
<evidence type="ECO:0000313" key="13">
    <source>
        <dbReference type="Proteomes" id="UP000287651"/>
    </source>
</evidence>
<dbReference type="EC" id="2.7.7.27" evidence="4"/>
<evidence type="ECO:0000256" key="3">
    <source>
        <dbReference type="ARBA" id="ARBA00010443"/>
    </source>
</evidence>
<reference evidence="12 13" key="1">
    <citation type="journal article" date="2014" name="Agronomy (Basel)">
        <title>A Draft Genome Sequence for Ensete ventricosum, the Drought-Tolerant Tree Against Hunger.</title>
        <authorList>
            <person name="Harrison J."/>
            <person name="Moore K.A."/>
            <person name="Paszkiewicz K."/>
            <person name="Jones T."/>
            <person name="Grant M."/>
            <person name="Ambacheew D."/>
            <person name="Muzemil S."/>
            <person name="Studholme D.J."/>
        </authorList>
    </citation>
    <scope>NUCLEOTIDE SEQUENCE [LARGE SCALE GENOMIC DNA]</scope>
</reference>
<dbReference type="PANTHER" id="PTHR43523:SF12">
    <property type="entry name" value="GLUCOSE-1-PHOSPHATE ADENYLYLTRANSFERASE LARGE SUBUNIT 1, CHLOROPLASTIC-RELATED"/>
    <property type="match status" value="1"/>
</dbReference>
<evidence type="ECO:0000313" key="12">
    <source>
        <dbReference type="EMBL" id="RRT70810.1"/>
    </source>
</evidence>
<dbReference type="AlphaFoldDB" id="A0A427A3I1"/>
<gene>
    <name evidence="12" type="ORF">B296_00036156</name>
</gene>
<keyword evidence="10" id="KW-0750">Starch biosynthesis</keyword>
<evidence type="ECO:0000256" key="7">
    <source>
        <dbReference type="ARBA" id="ARBA00022695"/>
    </source>
</evidence>
<accession>A0A427A3I1</accession>
<dbReference type="Pfam" id="PF00483">
    <property type="entry name" value="NTP_transferase"/>
    <property type="match status" value="1"/>
</dbReference>
<dbReference type="GO" id="GO:0005978">
    <property type="term" value="P:glycogen biosynthetic process"/>
    <property type="evidence" value="ECO:0007669"/>
    <property type="project" value="InterPro"/>
</dbReference>
<dbReference type="InterPro" id="IPR005835">
    <property type="entry name" value="NTP_transferase_dom"/>
</dbReference>
<dbReference type="PANTHER" id="PTHR43523">
    <property type="entry name" value="GLUCOSE-1-PHOSPHATE ADENYLYLTRANSFERASE-RELATED"/>
    <property type="match status" value="1"/>
</dbReference>
<comment type="catalytic activity">
    <reaction evidence="1">
        <text>alpha-D-glucose 1-phosphate + ATP + H(+) = ADP-alpha-D-glucose + diphosphate</text>
        <dbReference type="Rhea" id="RHEA:12120"/>
        <dbReference type="ChEBI" id="CHEBI:15378"/>
        <dbReference type="ChEBI" id="CHEBI:30616"/>
        <dbReference type="ChEBI" id="CHEBI:33019"/>
        <dbReference type="ChEBI" id="CHEBI:57498"/>
        <dbReference type="ChEBI" id="CHEBI:58601"/>
        <dbReference type="EC" id="2.7.7.27"/>
    </reaction>
</comment>
<dbReference type="UniPathway" id="UPA00152"/>
<comment type="similarity">
    <text evidence="3">Belongs to the bacterial/plant glucose-1-phosphate adenylyltransferase family.</text>
</comment>
<keyword evidence="9" id="KW-0067">ATP-binding</keyword>
<dbReference type="GO" id="GO:0005524">
    <property type="term" value="F:ATP binding"/>
    <property type="evidence" value="ECO:0007669"/>
    <property type="project" value="UniProtKB-KW"/>
</dbReference>
<name>A0A427A3I1_ENSVE</name>
<dbReference type="InterPro" id="IPR011831">
    <property type="entry name" value="ADP-Glc_PPase"/>
</dbReference>
<proteinExistence type="inferred from homology"/>
<evidence type="ECO:0000256" key="2">
    <source>
        <dbReference type="ARBA" id="ARBA00004727"/>
    </source>
</evidence>
<protein>
    <recommendedName>
        <fullName evidence="4">glucose-1-phosphate adenylyltransferase</fullName>
        <ecNumber evidence="4">2.7.7.27</ecNumber>
    </recommendedName>
</protein>
<evidence type="ECO:0000256" key="4">
    <source>
        <dbReference type="ARBA" id="ARBA00012460"/>
    </source>
</evidence>
<feature type="domain" description="Nucleotidyl transferase" evidence="11">
    <location>
        <begin position="152"/>
        <end position="177"/>
    </location>
</feature>
<evidence type="ECO:0000256" key="1">
    <source>
        <dbReference type="ARBA" id="ARBA00000956"/>
    </source>
</evidence>
<dbReference type="InterPro" id="IPR029044">
    <property type="entry name" value="Nucleotide-diphossugar_trans"/>
</dbReference>
<dbReference type="Proteomes" id="UP000287651">
    <property type="component" value="Unassembled WGS sequence"/>
</dbReference>
<evidence type="ECO:0000256" key="6">
    <source>
        <dbReference type="ARBA" id="ARBA00022679"/>
    </source>
</evidence>
<dbReference type="InterPro" id="IPR005836">
    <property type="entry name" value="ADP_Glu_pyroP_CS"/>
</dbReference>
<comment type="pathway">
    <text evidence="2">Glycan biosynthesis; starch biosynthesis.</text>
</comment>
<dbReference type="EMBL" id="AMZH03003897">
    <property type="protein sequence ID" value="RRT70810.1"/>
    <property type="molecule type" value="Genomic_DNA"/>
</dbReference>
<sequence>MELHAHTCLAALVAGEQSHISLQPLSSPRLLKVSGSRRRSCSSSSSSSVLTYIYLPFPFVCCGREAWKAAAMEVCSVGLKANVCFSQVMRRSVGSGESGIWGDGIGGGLKIKEWETKVVKGVKRRSSSGAAVAVLTSDVNQETMVSDSFVASIILGGGAGTQLFPLTSTRATPAVRIKAYNKQVLAATQTPGDAGMNWFQGTADAVRQFTWVFEVSNLIPQTMASTSMSELTP</sequence>
<evidence type="ECO:0000256" key="8">
    <source>
        <dbReference type="ARBA" id="ARBA00022741"/>
    </source>
</evidence>
<dbReference type="GO" id="GO:0008878">
    <property type="term" value="F:glucose-1-phosphate adenylyltransferase activity"/>
    <property type="evidence" value="ECO:0007669"/>
    <property type="project" value="UniProtKB-EC"/>
</dbReference>
<keyword evidence="6" id="KW-0808">Transferase</keyword>
<evidence type="ECO:0000256" key="5">
    <source>
        <dbReference type="ARBA" id="ARBA00022533"/>
    </source>
</evidence>
<keyword evidence="5" id="KW-0021">Allosteric enzyme</keyword>